<dbReference type="SUPFAM" id="SSF54665">
    <property type="entry name" value="CO dehydrogenase molybdoprotein N-domain-like"/>
    <property type="match status" value="1"/>
</dbReference>
<evidence type="ECO:0000256" key="1">
    <source>
        <dbReference type="SAM" id="Phobius"/>
    </source>
</evidence>
<dbReference type="InterPro" id="IPR046867">
    <property type="entry name" value="AldOxase/xan_DH_MoCoBD2"/>
</dbReference>
<evidence type="ECO:0000313" key="4">
    <source>
        <dbReference type="EMBL" id="PWD80425.1"/>
    </source>
</evidence>
<keyword evidence="1" id="KW-1133">Transmembrane helix</keyword>
<reference evidence="5" key="1">
    <citation type="submission" date="2018-05" db="EMBL/GenBank/DDBJ databases">
        <title>Ignatzschineria dubaiensis sp. nov., isolated from necrotic foot tissues of dromedaries (Camelus dromedarius) and associated maggots in Dubai, United Arab Emirates.</title>
        <authorList>
            <person name="Tsang C.C."/>
            <person name="Tang J.Y.M."/>
            <person name="Fong J.Y.H."/>
            <person name="Kinne J."/>
            <person name="Lee H.H."/>
            <person name="Joseph M."/>
            <person name="Jose S."/>
            <person name="Schuster R.K."/>
            <person name="Tang Y."/>
            <person name="Sivakumar S."/>
            <person name="Chen J.H.K."/>
            <person name="Teng J.L.L."/>
            <person name="Lau S.K.P."/>
            <person name="Wernery U."/>
            <person name="Woo P.C.Y."/>
        </authorList>
    </citation>
    <scope>NUCLEOTIDE SEQUENCE [LARGE SCALE GENOMIC DNA]</scope>
    <source>
        <strain evidence="5">KCTC 22644</strain>
    </source>
</reference>
<dbReference type="InterPro" id="IPR037165">
    <property type="entry name" value="AldOxase/xan_DH_Mopterin-bd_sf"/>
</dbReference>
<dbReference type="PANTHER" id="PTHR11908:SF123">
    <property type="entry name" value="ALDEHYDE OXIDOREDUCTASE MOLYBDENUM-BINDING SUBUNIT PAOC"/>
    <property type="match status" value="1"/>
</dbReference>
<dbReference type="InterPro" id="IPR008274">
    <property type="entry name" value="AldOxase/xan_DH_MoCoBD1"/>
</dbReference>
<gene>
    <name evidence="4" type="ORF">DC083_08915</name>
</gene>
<evidence type="ECO:0000259" key="2">
    <source>
        <dbReference type="Pfam" id="PF02738"/>
    </source>
</evidence>
<dbReference type="EMBL" id="QEWQ01000006">
    <property type="protein sequence ID" value="PWD80425.1"/>
    <property type="molecule type" value="Genomic_DNA"/>
</dbReference>
<sequence length="933" mass="103673">MSQRGFSRRDFLRTMVIGGVTVYIAPPFSLAHAALFDNGILQPPVWDSKTHTVQHRLDAFAKATGEKVFAFDIRAKDMPNWPEKQAYAFVVRVTQADKLYEGLDLSLLQENDLMPDKLITAATMEADQVKLPSFFGDDLLLPEGKTPAYLGQAVAMLIYNDFARYRFAKETLQFKDDIIQYGKYTGFLERDPWCTYRGVRIGADNPLSPDIYSALEYSTISREGYRKYIPFWPEADKGGNLDEKGMYYADQLAKEMQNPPEDWLVLDRTFYSQSIDASAMEPCSSNGWYDAETKSLHFVVADQSAMDVKKHIIEMVKASKYPLEKLYLHPCTTVGYGTKGGAIEPMFGVVASLYSDLPVRFANNRYEQFQSGIKRHAFTMRYQLAVNKKTAKIESFIGNFIANGGGRCNYTPGVVTVGATGVQGIYYIPKSDIIAEGIASRAVDAGSVRGFGTLQSMTAFDTLLDETAKLLQKDPVEFRLNNLMQSGMKNTQGAIPAGMMRGGEALKACAEHPLWKEREARKKVYEAKHPGKIFTTGISCTQKDFGTGNEASFAKIEISPEGEITFWHSGLEIGSGMETSQTVLCAKWFGVPAHHSHFALTEWPDLPMNTKDKHHLTQEKQDKLQEDPLWTPEFSSSTGASNSAYYFSHVTSETGRILFDYGIWPAALSIWTEGIGGGQARPLTVRREDARWTDAGLTADGLQPLTLQQLAKRLYELNGLVGVVAHGYNRWQWATADFKIKDEVVTVPLDGLSLKWANNAQYEINKRLKVNYPAVQRNNAAVTNYTAVAAAVELAIDRASGEIEVINHHSVLECGNMIVPDLVSSQMQGGVAMGIGHALYEYLPLYEDGPGNGTWNFNRYHLPLASEVAVWEQTAEVLLPLSDTDPPKGMAEVAMIPIVSAITNAVAAGTGHYFYHHPIRPNEVLEVLNENNL</sequence>
<dbReference type="PROSITE" id="PS51318">
    <property type="entry name" value="TAT"/>
    <property type="match status" value="1"/>
</dbReference>
<dbReference type="RefSeq" id="WP_109189867.1">
    <property type="nucleotide sequence ID" value="NZ_BMYA01000004.1"/>
</dbReference>
<feature type="transmembrane region" description="Helical" evidence="1">
    <location>
        <begin position="12"/>
        <end position="35"/>
    </location>
</feature>
<protein>
    <submittedName>
        <fullName evidence="4">Aldehyde oxidase</fullName>
    </submittedName>
</protein>
<evidence type="ECO:0000313" key="5">
    <source>
        <dbReference type="Proteomes" id="UP000245020"/>
    </source>
</evidence>
<dbReference type="InterPro" id="IPR006311">
    <property type="entry name" value="TAT_signal"/>
</dbReference>
<dbReference type="InterPro" id="IPR016208">
    <property type="entry name" value="Ald_Oxase/xanthine_DH-like"/>
</dbReference>
<organism evidence="4 5">
    <name type="scientific">Ignatzschineria ureiclastica</name>
    <dbReference type="NCBI Taxonomy" id="472582"/>
    <lineage>
        <taxon>Bacteria</taxon>
        <taxon>Pseudomonadati</taxon>
        <taxon>Pseudomonadota</taxon>
        <taxon>Gammaproteobacteria</taxon>
        <taxon>Cardiobacteriales</taxon>
        <taxon>Ignatzschineriaceae</taxon>
        <taxon>Ignatzschineria</taxon>
    </lineage>
</organism>
<dbReference type="Pfam" id="PF02738">
    <property type="entry name" value="MoCoBD_1"/>
    <property type="match status" value="1"/>
</dbReference>
<comment type="caution">
    <text evidence="4">The sequence shown here is derived from an EMBL/GenBank/DDBJ whole genome shotgun (WGS) entry which is preliminary data.</text>
</comment>
<dbReference type="SUPFAM" id="SSF56003">
    <property type="entry name" value="Molybdenum cofactor-binding domain"/>
    <property type="match status" value="1"/>
</dbReference>
<feature type="domain" description="Aldehyde oxidase/xanthine dehydrogenase second molybdopterin binding" evidence="3">
    <location>
        <begin position="509"/>
        <end position="594"/>
    </location>
</feature>
<dbReference type="Proteomes" id="UP000245020">
    <property type="component" value="Unassembled WGS sequence"/>
</dbReference>
<dbReference type="AlphaFoldDB" id="A0A2U2ACN9"/>
<dbReference type="OrthoDB" id="6177861at2"/>
<feature type="domain" description="Aldehyde oxidase/xanthine dehydrogenase second molybdopterin binding" evidence="3">
    <location>
        <begin position="729"/>
        <end position="868"/>
    </location>
</feature>
<feature type="domain" description="Aldehyde oxidase/xanthine dehydrogenase first molybdopterin binding" evidence="2">
    <location>
        <begin position="265"/>
        <end position="483"/>
    </location>
</feature>
<dbReference type="Pfam" id="PF20256">
    <property type="entry name" value="MoCoBD_2"/>
    <property type="match status" value="2"/>
</dbReference>
<dbReference type="PANTHER" id="PTHR11908">
    <property type="entry name" value="XANTHINE DEHYDROGENASE"/>
    <property type="match status" value="1"/>
</dbReference>
<keyword evidence="5" id="KW-1185">Reference proteome</keyword>
<proteinExistence type="predicted"/>
<keyword evidence="1" id="KW-0812">Transmembrane</keyword>
<dbReference type="GO" id="GO:0005506">
    <property type="term" value="F:iron ion binding"/>
    <property type="evidence" value="ECO:0007669"/>
    <property type="project" value="InterPro"/>
</dbReference>
<name>A0A2U2ACN9_9GAMM</name>
<keyword evidence="1" id="KW-0472">Membrane</keyword>
<dbReference type="GO" id="GO:0016491">
    <property type="term" value="F:oxidoreductase activity"/>
    <property type="evidence" value="ECO:0007669"/>
    <property type="project" value="InterPro"/>
</dbReference>
<evidence type="ECO:0000259" key="3">
    <source>
        <dbReference type="Pfam" id="PF20256"/>
    </source>
</evidence>
<dbReference type="Gene3D" id="3.30.365.10">
    <property type="entry name" value="Aldehyde oxidase/xanthine dehydrogenase, molybdopterin binding domain"/>
    <property type="match status" value="4"/>
</dbReference>
<accession>A0A2U2ACN9</accession>
<dbReference type="InterPro" id="IPR036856">
    <property type="entry name" value="Ald_Oxase/Xan_DH_a/b_sf"/>
</dbReference>